<dbReference type="SUPFAM" id="SSF53850">
    <property type="entry name" value="Periplasmic binding protein-like II"/>
    <property type="match status" value="1"/>
</dbReference>
<evidence type="ECO:0000313" key="1">
    <source>
        <dbReference type="EMBL" id="TMI92481.1"/>
    </source>
</evidence>
<reference evidence="1 2" key="1">
    <citation type="journal article" date="2019" name="Nat. Microbiol.">
        <title>Mediterranean grassland soil C-N compound turnover is dependent on rainfall and depth, and is mediated by genomically divergent microorganisms.</title>
        <authorList>
            <person name="Diamond S."/>
            <person name="Andeer P.F."/>
            <person name="Li Z."/>
            <person name="Crits-Christoph A."/>
            <person name="Burstein D."/>
            <person name="Anantharaman K."/>
            <person name="Lane K.R."/>
            <person name="Thomas B.C."/>
            <person name="Pan C."/>
            <person name="Northen T.R."/>
            <person name="Banfield J.F."/>
        </authorList>
    </citation>
    <scope>NUCLEOTIDE SEQUENCE [LARGE SCALE GENOMIC DNA]</scope>
    <source>
        <strain evidence="1">NP_3</strain>
    </source>
</reference>
<dbReference type="Gene3D" id="3.40.190.10">
    <property type="entry name" value="Periplasmic binding protein-like II"/>
    <property type="match status" value="2"/>
</dbReference>
<dbReference type="PANTHER" id="PTHR43649">
    <property type="entry name" value="ARABINOSE-BINDING PROTEIN-RELATED"/>
    <property type="match status" value="1"/>
</dbReference>
<accession>A0A537K9M6</accession>
<sequence length="446" mass="48248">MVRHTALKGGTMHRSLLVRGAACLALVVSVTLWLDGGIAVNSASSAFPTGKITITMFGSDEEPQFKLEEDLIGEWQKLHPNVTVQAQQAPLGPAFQKLSTQLPTGGGPTIFSVFEPWIEGFSPYMAPANPAAFGVGSMKQIYDLYLPHSLDAQSRMGQIYCLPSAAPSWSLLINKPAFTAAGLRIPQDVPHTWVQVAALQGKLTKYDSNNHLVQRGFGIRYTSGPQWYSMLFVASIESQGAAVLDTDGNPLLTSAAAANAMHIFEMNAVAPTITKDVQTSPYQDFADGLDVMSYGGANALSFAVRLNPALKGNVHVAQLPSLSGAAGGSPKYSFDYCINKNASADEQYASWSLVDYMTARGSLYWTATGAVQPRKNFFTSAEVKDTPFISVFQNELTHAQPLPQTKHWGQLQQAIQNGVQKVVFKQEPIAQALQEMQAEYLQAIGK</sequence>
<comment type="caution">
    <text evidence="1">The sequence shown here is derived from an EMBL/GenBank/DDBJ whole genome shotgun (WGS) entry which is preliminary data.</text>
</comment>
<evidence type="ECO:0000313" key="2">
    <source>
        <dbReference type="Proteomes" id="UP000318509"/>
    </source>
</evidence>
<proteinExistence type="predicted"/>
<dbReference type="Pfam" id="PF01547">
    <property type="entry name" value="SBP_bac_1"/>
    <property type="match status" value="1"/>
</dbReference>
<protein>
    <submittedName>
        <fullName evidence="1">Extracellular solute-binding protein</fullName>
    </submittedName>
</protein>
<gene>
    <name evidence="1" type="ORF">E6H00_02620</name>
</gene>
<organism evidence="1 2">
    <name type="scientific">Candidatus Segetimicrobium genomatis</name>
    <dbReference type="NCBI Taxonomy" id="2569760"/>
    <lineage>
        <taxon>Bacteria</taxon>
        <taxon>Bacillati</taxon>
        <taxon>Candidatus Sysuimicrobiota</taxon>
        <taxon>Candidatus Sysuimicrobiia</taxon>
        <taxon>Candidatus Sysuimicrobiales</taxon>
        <taxon>Candidatus Segetimicrobiaceae</taxon>
        <taxon>Candidatus Segetimicrobium</taxon>
    </lineage>
</organism>
<dbReference type="InterPro" id="IPR006059">
    <property type="entry name" value="SBP"/>
</dbReference>
<dbReference type="AlphaFoldDB" id="A0A537K9M6"/>
<name>A0A537K9M6_9BACT</name>
<dbReference type="EMBL" id="VBAK01000058">
    <property type="protein sequence ID" value="TMI92481.1"/>
    <property type="molecule type" value="Genomic_DNA"/>
</dbReference>
<dbReference type="InterPro" id="IPR050490">
    <property type="entry name" value="Bact_solute-bd_prot1"/>
</dbReference>
<dbReference type="Proteomes" id="UP000318509">
    <property type="component" value="Unassembled WGS sequence"/>
</dbReference>